<dbReference type="PANTHER" id="PTHR35936">
    <property type="entry name" value="MEMBRANE-BOUND LYTIC MUREIN TRANSGLYCOSYLASE F"/>
    <property type="match status" value="1"/>
</dbReference>
<name>A0ABT5U4P5_9GAMM</name>
<comment type="caution">
    <text evidence="4">The sequence shown here is derived from an EMBL/GenBank/DDBJ whole genome shotgun (WGS) entry which is preliminary data.</text>
</comment>
<dbReference type="SUPFAM" id="SSF53850">
    <property type="entry name" value="Periplasmic binding protein-like II"/>
    <property type="match status" value="1"/>
</dbReference>
<dbReference type="EMBL" id="JAPMOU010000004">
    <property type="protein sequence ID" value="MDE1461328.1"/>
    <property type="molecule type" value="Genomic_DNA"/>
</dbReference>
<keyword evidence="2" id="KW-0732">Signal</keyword>
<comment type="similarity">
    <text evidence="1">Belongs to the bacterial solute-binding protein 3 family.</text>
</comment>
<dbReference type="Pfam" id="PF00497">
    <property type="entry name" value="SBP_bac_3"/>
    <property type="match status" value="1"/>
</dbReference>
<dbReference type="InterPro" id="IPR001638">
    <property type="entry name" value="Solute-binding_3/MltF_N"/>
</dbReference>
<evidence type="ECO:0000256" key="1">
    <source>
        <dbReference type="ARBA" id="ARBA00010333"/>
    </source>
</evidence>
<keyword evidence="5" id="KW-1185">Reference proteome</keyword>
<protein>
    <submittedName>
        <fullName evidence="4">Transporter substrate-binding domain-containing protein</fullName>
    </submittedName>
</protein>
<sequence>MIRSSLYIVTFYLSFFGITEQTSSQEQLEQTQSVKQLSVATLVGYPPFIIAKRRLRVAHYEVVPPGIDSDSIMGYSWEVFRSSFHQQGYTINLKVYPWVRAIEEVKKQKVDLLFPAGWTKDRSEYLLYSKKAINKVDFLIYVKKTSSIQWKGLQGLKNLRIGLMRGWSYGEQWDDLRNVKMTPVNDVLQGFRMLDNNRVDGFAGYFPVFDYTLNKMNKSTEYRKLPAFDSTYEFVVSAIDNPRASELITAFDRGMKALAKSGMLEKAKRTWLYDMPVASSLNKQESQ</sequence>
<dbReference type="Proteomes" id="UP001528823">
    <property type="component" value="Unassembled WGS sequence"/>
</dbReference>
<evidence type="ECO:0000259" key="3">
    <source>
        <dbReference type="Pfam" id="PF00497"/>
    </source>
</evidence>
<organism evidence="4 5">
    <name type="scientific">Spartinivicinus poritis</name>
    <dbReference type="NCBI Taxonomy" id="2994640"/>
    <lineage>
        <taxon>Bacteria</taxon>
        <taxon>Pseudomonadati</taxon>
        <taxon>Pseudomonadota</taxon>
        <taxon>Gammaproteobacteria</taxon>
        <taxon>Oceanospirillales</taxon>
        <taxon>Zooshikellaceae</taxon>
        <taxon>Spartinivicinus</taxon>
    </lineage>
</organism>
<reference evidence="4 5" key="1">
    <citation type="submission" date="2022-11" db="EMBL/GenBank/DDBJ databases">
        <title>Spartinivicinus poritis sp. nov., isolated from scleractinian coral Porites lutea.</title>
        <authorList>
            <person name="Zhang G."/>
            <person name="Cai L."/>
            <person name="Wei Q."/>
        </authorList>
    </citation>
    <scope>NUCLEOTIDE SEQUENCE [LARGE SCALE GENOMIC DNA]</scope>
    <source>
        <strain evidence="4 5">A2-2</strain>
    </source>
</reference>
<dbReference type="RefSeq" id="WP_274687692.1">
    <property type="nucleotide sequence ID" value="NZ_JAPMOU010000004.1"/>
</dbReference>
<accession>A0ABT5U4P5</accession>
<dbReference type="PANTHER" id="PTHR35936:SF25">
    <property type="entry name" value="ABC TRANSPORTER SUBSTRATE-BINDING PROTEIN"/>
    <property type="match status" value="1"/>
</dbReference>
<evidence type="ECO:0000313" key="5">
    <source>
        <dbReference type="Proteomes" id="UP001528823"/>
    </source>
</evidence>
<evidence type="ECO:0000256" key="2">
    <source>
        <dbReference type="ARBA" id="ARBA00022729"/>
    </source>
</evidence>
<proteinExistence type="inferred from homology"/>
<gene>
    <name evidence="4" type="ORF">ORQ98_05045</name>
</gene>
<feature type="domain" description="Solute-binding protein family 3/N-terminal" evidence="3">
    <location>
        <begin position="68"/>
        <end position="272"/>
    </location>
</feature>
<evidence type="ECO:0000313" key="4">
    <source>
        <dbReference type="EMBL" id="MDE1461328.1"/>
    </source>
</evidence>
<dbReference type="Gene3D" id="3.40.190.10">
    <property type="entry name" value="Periplasmic binding protein-like II"/>
    <property type="match status" value="2"/>
</dbReference>